<feature type="transmembrane region" description="Helical" evidence="1">
    <location>
        <begin position="12"/>
        <end position="31"/>
    </location>
</feature>
<dbReference type="SUPFAM" id="SSF103473">
    <property type="entry name" value="MFS general substrate transporter"/>
    <property type="match status" value="1"/>
</dbReference>
<feature type="transmembrane region" description="Helical" evidence="1">
    <location>
        <begin position="282"/>
        <end position="300"/>
    </location>
</feature>
<dbReference type="EMBL" id="CZRL01000098">
    <property type="protein sequence ID" value="CUS53732.1"/>
    <property type="molecule type" value="Genomic_DNA"/>
</dbReference>
<feature type="transmembrane region" description="Helical" evidence="1">
    <location>
        <begin position="341"/>
        <end position="365"/>
    </location>
</feature>
<feature type="transmembrane region" description="Helical" evidence="1">
    <location>
        <begin position="103"/>
        <end position="125"/>
    </location>
</feature>
<dbReference type="Pfam" id="PF07690">
    <property type="entry name" value="MFS_1"/>
    <property type="match status" value="1"/>
</dbReference>
<dbReference type="PANTHER" id="PTHR11360:SF290">
    <property type="entry name" value="MONOCARBOXYLATE MFS PERMEASE"/>
    <property type="match status" value="1"/>
</dbReference>
<dbReference type="GO" id="GO:0022857">
    <property type="term" value="F:transmembrane transporter activity"/>
    <property type="evidence" value="ECO:0007669"/>
    <property type="project" value="InterPro"/>
</dbReference>
<keyword evidence="1" id="KW-1133">Transmembrane helix</keyword>
<dbReference type="PANTHER" id="PTHR11360">
    <property type="entry name" value="MONOCARBOXYLATE TRANSPORTER"/>
    <property type="match status" value="1"/>
</dbReference>
<reference evidence="3" key="1">
    <citation type="submission" date="2015-10" db="EMBL/GenBank/DDBJ databases">
        <authorList>
            <person name="Gilbert D.G."/>
        </authorList>
    </citation>
    <scope>NUCLEOTIDE SEQUENCE</scope>
</reference>
<dbReference type="InterPro" id="IPR011701">
    <property type="entry name" value="MFS"/>
</dbReference>
<dbReference type="AlphaFoldDB" id="A0A160TUB4"/>
<gene>
    <name evidence="3" type="ORF">MGWOODY_XGa2847</name>
</gene>
<accession>A0A160TUB4</accession>
<feature type="transmembrane region" description="Helical" evidence="1">
    <location>
        <begin position="78"/>
        <end position="97"/>
    </location>
</feature>
<evidence type="ECO:0000256" key="1">
    <source>
        <dbReference type="SAM" id="Phobius"/>
    </source>
</evidence>
<keyword evidence="1" id="KW-0812">Transmembrane</keyword>
<protein>
    <submittedName>
        <fullName evidence="3">Probable oxalate/formate antiporter</fullName>
    </submittedName>
</protein>
<dbReference type="InterPro" id="IPR036259">
    <property type="entry name" value="MFS_trans_sf"/>
</dbReference>
<dbReference type="InterPro" id="IPR050327">
    <property type="entry name" value="Proton-linked_MCT"/>
</dbReference>
<feature type="transmembrane region" description="Helical" evidence="1">
    <location>
        <begin position="306"/>
        <end position="329"/>
    </location>
</feature>
<keyword evidence="1" id="KW-0472">Membrane</keyword>
<evidence type="ECO:0000313" key="3">
    <source>
        <dbReference type="EMBL" id="CUS53732.1"/>
    </source>
</evidence>
<evidence type="ECO:0000259" key="2">
    <source>
        <dbReference type="PROSITE" id="PS50850"/>
    </source>
</evidence>
<dbReference type="PROSITE" id="PS50850">
    <property type="entry name" value="MFS"/>
    <property type="match status" value="1"/>
</dbReference>
<dbReference type="InterPro" id="IPR020846">
    <property type="entry name" value="MFS_dom"/>
</dbReference>
<feature type="transmembrane region" description="Helical" evidence="1">
    <location>
        <begin position="371"/>
        <end position="393"/>
    </location>
</feature>
<dbReference type="PROSITE" id="PS51257">
    <property type="entry name" value="PROKAR_LIPOPROTEIN"/>
    <property type="match status" value="1"/>
</dbReference>
<feature type="domain" description="Major facilitator superfamily (MFS) profile" evidence="2">
    <location>
        <begin position="10"/>
        <end position="397"/>
    </location>
</feature>
<feature type="transmembrane region" description="Helical" evidence="1">
    <location>
        <begin position="169"/>
        <end position="189"/>
    </location>
</feature>
<organism evidence="3">
    <name type="scientific">hydrothermal vent metagenome</name>
    <dbReference type="NCBI Taxonomy" id="652676"/>
    <lineage>
        <taxon>unclassified sequences</taxon>
        <taxon>metagenomes</taxon>
        <taxon>ecological metagenomes</taxon>
    </lineage>
</organism>
<feature type="transmembrane region" description="Helical" evidence="1">
    <location>
        <begin position="51"/>
        <end position="71"/>
    </location>
</feature>
<dbReference type="Gene3D" id="1.20.1250.20">
    <property type="entry name" value="MFS general substrate transporter like domains"/>
    <property type="match status" value="2"/>
</dbReference>
<feature type="transmembrane region" description="Helical" evidence="1">
    <location>
        <begin position="251"/>
        <end position="270"/>
    </location>
</feature>
<dbReference type="CDD" id="cd17355">
    <property type="entry name" value="MFS_YcxA_like"/>
    <property type="match status" value="1"/>
</dbReference>
<name>A0A160TUB4_9ZZZZ</name>
<feature type="transmembrane region" description="Helical" evidence="1">
    <location>
        <begin position="137"/>
        <end position="157"/>
    </location>
</feature>
<feature type="transmembrane region" description="Helical" evidence="1">
    <location>
        <begin position="221"/>
        <end position="245"/>
    </location>
</feature>
<proteinExistence type="predicted"/>
<sequence length="409" mass="43515">MTIQIRRVYPLIRLTTAVALMTLGCSAMWAGAIVLEPIANEFNTGRGNSSLIYGTFMIGFALGGVVMGRLADRMGIMIPALIGSLALPAGFYLAAHASSILEISLAFSLLCGFLGSSFSMAPLIADISHWFNRRRGLAVGIAFSGSYVAGAIWPPILQRMFDAQGWRESFIDLALLTLILMALLSLMLYPRPPTTEQLPTAGSANSNLTKSSISAGTLQSLICLAGFGCCVAMAMPQIHIVPYVMDLGHPAIRGAEMLGLMLGFGVISRVSSGWLSDRIGGLQTLLLGSALQLIVLIAFFAGNSLIFLYGISIAFGLSQGGIVPSYTIILRRFFPPGEAGWRISTSFLFTIAGMAVGGWIAGLLYDLTGSYTTSFLNAIGFNIINLWIAAGLLRKTRESRTGATTTTTN</sequence>